<evidence type="ECO:0000256" key="1">
    <source>
        <dbReference type="ARBA" id="ARBA00022801"/>
    </source>
</evidence>
<organism evidence="4 5">
    <name type="scientific">Streptococcus equinus</name>
    <name type="common">Streptococcus bovis</name>
    <dbReference type="NCBI Taxonomy" id="1335"/>
    <lineage>
        <taxon>Bacteria</taxon>
        <taxon>Bacillati</taxon>
        <taxon>Bacillota</taxon>
        <taxon>Bacilli</taxon>
        <taxon>Lactobacillales</taxon>
        <taxon>Streptococcaceae</taxon>
        <taxon>Streptococcus</taxon>
    </lineage>
</organism>
<keyword evidence="1" id="KW-0378">Hydrolase</keyword>
<dbReference type="NCBIfam" id="TIGR01076">
    <property type="entry name" value="sortase_fam"/>
    <property type="match status" value="1"/>
</dbReference>
<feature type="transmembrane region" description="Helical" evidence="3">
    <location>
        <begin position="263"/>
        <end position="285"/>
    </location>
</feature>
<sequence length="290" mass="32710">MLSLPFLCFRKKNVMRFRKFKENFATAILISLLLVGLFLVLYPTVSDYWNSFHQSKAVASYLEDVEDMEESKKDSLREEARVYNEKLPQNVTPSLQVSGYDKTLYNETFKVSKSGIMAYIEIPKLNTTLPIYHGTDETVLQVAIGHIPGTSFPIGGKGSHAVVSGHRGLPSARLFTDIDHLVEGDIFLIQVLDETLTYQVDQILTVLPQEVSALRVDPNQDYVTLTTCTPYGINTHRLLVRGHRVANLKGDVRVVSEASQVEVLLIAPFIAILIFVVILLVVVVYRKWRQ</sequence>
<dbReference type="InterPro" id="IPR005754">
    <property type="entry name" value="Sortase"/>
</dbReference>
<proteinExistence type="predicted"/>
<feature type="active site" description="Proton donor/acceptor" evidence="2">
    <location>
        <position position="166"/>
    </location>
</feature>
<keyword evidence="3" id="KW-0812">Transmembrane</keyword>
<feature type="active site" description="Acyl-thioester intermediate" evidence="2">
    <location>
        <position position="228"/>
    </location>
</feature>
<dbReference type="NCBIfam" id="NF033745">
    <property type="entry name" value="class_C_sortase"/>
    <property type="match status" value="1"/>
</dbReference>
<dbReference type="InterPro" id="IPR042002">
    <property type="entry name" value="Sortase_C"/>
</dbReference>
<gene>
    <name evidence="4" type="ORF">SAMN05216415_1373</name>
</gene>
<keyword evidence="3" id="KW-0472">Membrane</keyword>
<name>A0AAE8HLI3_STREI</name>
<accession>A0AAE8HLI3</accession>
<dbReference type="SUPFAM" id="SSF63817">
    <property type="entry name" value="Sortase"/>
    <property type="match status" value="1"/>
</dbReference>
<evidence type="ECO:0000256" key="2">
    <source>
        <dbReference type="PIRSR" id="PIRSR605754-1"/>
    </source>
</evidence>
<comment type="caution">
    <text evidence="4">The sequence shown here is derived from an EMBL/GenBank/DDBJ whole genome shotgun (WGS) entry which is preliminary data.</text>
</comment>
<dbReference type="CDD" id="cd05827">
    <property type="entry name" value="Sortase_C"/>
    <property type="match status" value="1"/>
</dbReference>
<dbReference type="GO" id="GO:0016787">
    <property type="term" value="F:hydrolase activity"/>
    <property type="evidence" value="ECO:0007669"/>
    <property type="project" value="UniProtKB-KW"/>
</dbReference>
<dbReference type="Proteomes" id="UP000182107">
    <property type="component" value="Unassembled WGS sequence"/>
</dbReference>
<reference evidence="4 5" key="1">
    <citation type="submission" date="2016-10" db="EMBL/GenBank/DDBJ databases">
        <authorList>
            <person name="Varghese N."/>
            <person name="Submissions S."/>
        </authorList>
    </citation>
    <scope>NUCLEOTIDE SEQUENCE [LARGE SCALE GENOMIC DNA]</scope>
    <source>
        <strain evidence="4 5">Sb17</strain>
    </source>
</reference>
<evidence type="ECO:0000256" key="3">
    <source>
        <dbReference type="SAM" id="Phobius"/>
    </source>
</evidence>
<keyword evidence="3" id="KW-1133">Transmembrane helix</keyword>
<dbReference type="AlphaFoldDB" id="A0AAE8HLI3"/>
<dbReference type="InterPro" id="IPR023365">
    <property type="entry name" value="Sortase_dom-sf"/>
</dbReference>
<evidence type="ECO:0000313" key="5">
    <source>
        <dbReference type="Proteomes" id="UP000182107"/>
    </source>
</evidence>
<dbReference type="Pfam" id="PF04203">
    <property type="entry name" value="Sortase"/>
    <property type="match status" value="1"/>
</dbReference>
<dbReference type="EMBL" id="FNMW01000001">
    <property type="protein sequence ID" value="SDW75827.1"/>
    <property type="molecule type" value="Genomic_DNA"/>
</dbReference>
<evidence type="ECO:0000313" key="4">
    <source>
        <dbReference type="EMBL" id="SDW75827.1"/>
    </source>
</evidence>
<dbReference type="Gene3D" id="2.40.260.10">
    <property type="entry name" value="Sortase"/>
    <property type="match status" value="1"/>
</dbReference>
<protein>
    <submittedName>
        <fullName evidence="4">Sortase A</fullName>
    </submittedName>
</protein>